<dbReference type="EMBL" id="CP076022">
    <property type="protein sequence ID" value="QWC11872.1"/>
    <property type="molecule type" value="Genomic_DNA"/>
</dbReference>
<keyword evidence="7" id="KW-1185">Reference proteome</keyword>
<gene>
    <name evidence="6" type="ORF">KKR91_15605</name>
</gene>
<dbReference type="PANTHER" id="PTHR30024:SF47">
    <property type="entry name" value="TAURINE-BINDING PERIPLASMIC PROTEIN"/>
    <property type="match status" value="1"/>
</dbReference>
<keyword evidence="3 4" id="KW-0732">Signal</keyword>
<dbReference type="Proteomes" id="UP000676885">
    <property type="component" value="Chromosome"/>
</dbReference>
<dbReference type="Pfam" id="PF09084">
    <property type="entry name" value="NMT1"/>
    <property type="match status" value="1"/>
</dbReference>
<dbReference type="GO" id="GO:0042597">
    <property type="term" value="C:periplasmic space"/>
    <property type="evidence" value="ECO:0007669"/>
    <property type="project" value="UniProtKB-SubCell"/>
</dbReference>
<evidence type="ECO:0000256" key="4">
    <source>
        <dbReference type="SAM" id="SignalP"/>
    </source>
</evidence>
<dbReference type="PANTHER" id="PTHR30024">
    <property type="entry name" value="ALIPHATIC SULFONATES-BINDING PROTEIN-RELATED"/>
    <property type="match status" value="1"/>
</dbReference>
<dbReference type="AlphaFoldDB" id="A0A975M8I8"/>
<organism evidence="6 7">
    <name type="scientific">Arthrobacter jiangjiafuii</name>
    <dbReference type="NCBI Taxonomy" id="2817475"/>
    <lineage>
        <taxon>Bacteria</taxon>
        <taxon>Bacillati</taxon>
        <taxon>Actinomycetota</taxon>
        <taxon>Actinomycetes</taxon>
        <taxon>Micrococcales</taxon>
        <taxon>Micrococcaceae</taxon>
        <taxon>Arthrobacter</taxon>
    </lineage>
</organism>
<dbReference type="KEGG" id="ajg:KKR91_15605"/>
<protein>
    <submittedName>
        <fullName evidence="6">ABC transporter substrate-binding protein</fullName>
    </submittedName>
</protein>
<sequence>MTRKLSTAAAGAAVLALALTGCSGGSPSGTEAESTPSAGESQGLQKVVVGVLSIAPSSAMQYGIDQGIFEEHGLDVELQPGTGGAAMLPAVSTGDLQFAVGNPLSVMVAKDKGLDMKIVSGYSNSLAEGADINGVVARKDSGITSFGDLEGKTATVNAVNTQGDLTIMESAALDGGNPENIKFNELPFPDMEAQLEMGNTDAIWLPEPFLSRALANPDNVLVGHPNQEAIPGMPTMVTFTSGRYAEENPETVTAFQEAVTETLTQAQANTDDVRATLPAFMGMDPAVAEGLPMEEFDGELRTEQLEGLGGLMMKYEFVSKEPDVAAMTVQ</sequence>
<feature type="domain" description="SsuA/THI5-like" evidence="5">
    <location>
        <begin position="63"/>
        <end position="269"/>
    </location>
</feature>
<dbReference type="InterPro" id="IPR015168">
    <property type="entry name" value="SsuA/THI5"/>
</dbReference>
<dbReference type="Gene3D" id="3.40.190.10">
    <property type="entry name" value="Periplasmic binding protein-like II"/>
    <property type="match status" value="2"/>
</dbReference>
<accession>A0A975M8I8</accession>
<dbReference type="PROSITE" id="PS51257">
    <property type="entry name" value="PROKAR_LIPOPROTEIN"/>
    <property type="match status" value="1"/>
</dbReference>
<evidence type="ECO:0000256" key="3">
    <source>
        <dbReference type="ARBA" id="ARBA00022729"/>
    </source>
</evidence>
<evidence type="ECO:0000313" key="7">
    <source>
        <dbReference type="Proteomes" id="UP000676885"/>
    </source>
</evidence>
<feature type="chain" id="PRO_5038910114" evidence="4">
    <location>
        <begin position="24"/>
        <end position="330"/>
    </location>
</feature>
<reference evidence="6 7" key="1">
    <citation type="submission" date="2021-05" db="EMBL/GenBank/DDBJ databases">
        <title>Novel species in genus Arthrobacter.</title>
        <authorList>
            <person name="Zhang G."/>
        </authorList>
    </citation>
    <scope>NUCLEOTIDE SEQUENCE [LARGE SCALE GENOMIC DNA]</scope>
    <source>
        <strain evidence="7">zg-ZUI227</strain>
    </source>
</reference>
<dbReference type="SUPFAM" id="SSF53850">
    <property type="entry name" value="Periplasmic binding protein-like II"/>
    <property type="match status" value="1"/>
</dbReference>
<comment type="subcellular location">
    <subcellularLocation>
        <location evidence="1">Periplasm</location>
    </subcellularLocation>
</comment>
<proteinExistence type="inferred from homology"/>
<comment type="similarity">
    <text evidence="2">Belongs to the bacterial solute-binding protein SsuA/TauA family.</text>
</comment>
<evidence type="ECO:0000313" key="6">
    <source>
        <dbReference type="EMBL" id="QWC11872.1"/>
    </source>
</evidence>
<evidence type="ECO:0000259" key="5">
    <source>
        <dbReference type="Pfam" id="PF09084"/>
    </source>
</evidence>
<evidence type="ECO:0000256" key="2">
    <source>
        <dbReference type="ARBA" id="ARBA00010742"/>
    </source>
</evidence>
<name>A0A975M8I8_9MICC</name>
<evidence type="ECO:0000256" key="1">
    <source>
        <dbReference type="ARBA" id="ARBA00004418"/>
    </source>
</evidence>
<feature type="signal peptide" evidence="4">
    <location>
        <begin position="1"/>
        <end position="23"/>
    </location>
</feature>